<organism evidence="1">
    <name type="scientific">Oryza punctata</name>
    <name type="common">Red rice</name>
    <dbReference type="NCBI Taxonomy" id="4537"/>
    <lineage>
        <taxon>Eukaryota</taxon>
        <taxon>Viridiplantae</taxon>
        <taxon>Streptophyta</taxon>
        <taxon>Embryophyta</taxon>
        <taxon>Tracheophyta</taxon>
        <taxon>Spermatophyta</taxon>
        <taxon>Magnoliopsida</taxon>
        <taxon>Liliopsida</taxon>
        <taxon>Poales</taxon>
        <taxon>Poaceae</taxon>
        <taxon>BOP clade</taxon>
        <taxon>Oryzoideae</taxon>
        <taxon>Oryzeae</taxon>
        <taxon>Oryzinae</taxon>
        <taxon>Oryza</taxon>
    </lineage>
</organism>
<proteinExistence type="predicted"/>
<keyword evidence="2" id="KW-1185">Reference proteome</keyword>
<accession>A0A0E0LIT2</accession>
<reference evidence="1" key="1">
    <citation type="submission" date="2015-04" db="UniProtKB">
        <authorList>
            <consortium name="EnsemblPlants"/>
        </authorList>
    </citation>
    <scope>IDENTIFICATION</scope>
</reference>
<dbReference type="HOGENOM" id="CLU_2324394_0_0_1"/>
<protein>
    <submittedName>
        <fullName evidence="1">Uncharacterized protein</fullName>
    </submittedName>
</protein>
<evidence type="ECO:0000313" key="1">
    <source>
        <dbReference type="EnsemblPlants" id="OPUNC07G07850.1"/>
    </source>
</evidence>
<dbReference type="Proteomes" id="UP000026962">
    <property type="component" value="Chromosome 7"/>
</dbReference>
<dbReference type="Gramene" id="OPUNC07G07850.1">
    <property type="protein sequence ID" value="OPUNC07G07850.1"/>
    <property type="gene ID" value="OPUNC07G07850"/>
</dbReference>
<reference evidence="1" key="2">
    <citation type="submission" date="2018-05" db="EMBL/GenBank/DDBJ databases">
        <title>OpunRS2 (Oryza punctata Reference Sequence Version 2).</title>
        <authorList>
            <person name="Zhang J."/>
            <person name="Kudrna D."/>
            <person name="Lee S."/>
            <person name="Talag J."/>
            <person name="Welchert J."/>
            <person name="Wing R.A."/>
        </authorList>
    </citation>
    <scope>NUCLEOTIDE SEQUENCE [LARGE SCALE GENOMIC DNA]</scope>
</reference>
<dbReference type="AlphaFoldDB" id="A0A0E0LIT2"/>
<name>A0A0E0LIT2_ORYPU</name>
<dbReference type="EnsemblPlants" id="OPUNC07G07850.1">
    <property type="protein sequence ID" value="OPUNC07G07850.1"/>
    <property type="gene ID" value="OPUNC07G07850"/>
</dbReference>
<sequence>MEEDDDILAVDDGGQWRLSCYFEPRCRTLGNSFTSKKVFTWAKSNNRLLHAYITRAIYRIGTRDYSAHSRLIEIEDNHVYVLLELDGSFDKNQINTATN</sequence>
<evidence type="ECO:0000313" key="2">
    <source>
        <dbReference type="Proteomes" id="UP000026962"/>
    </source>
</evidence>